<sequence>MAAASATTDKKKVSTSSHIPDDLTFSILSKLPLKSLTRFTCAQKSWSLLFQNSIFMNMFRTNFLLSKHDEDDENTCVLLKQMEGRRPYHTSLYTLSGEKFENSVRLDLPTPLLENDSFIRILCSAGINGVLCLYNDSLNANKTIVLWNPATEEFKVVPHSHQPYENIEFNPRPFAFGYDPVTNDYKVIRVANYHIYFEDNWIYLPRKESLLWRKDDPLWKQYMFYDSHFWEGHELQVYEPFLEIYSLRSNSWRKLDMDLSVFLHGRCMMNLNELCHWQVNDQMASFDFTNEIFFETTLPSFDLKDGMSTKKDLAVLHGSVAFIHNVVNTGYLHIWILGELAVNESWTKLFVLGPVPCIGRPIGVRIKSVMFYLKEDEELAWIDLSTQRIEEIGVKAESPAWLQIVTYKENLLSFVGMNN</sequence>
<dbReference type="KEGG" id="mtr:25500987"/>
<evidence type="ECO:0000313" key="2">
    <source>
        <dbReference type="EMBL" id="KEH19003.1"/>
    </source>
</evidence>
<dbReference type="InterPro" id="IPR017451">
    <property type="entry name" value="F-box-assoc_interact_dom"/>
</dbReference>
<dbReference type="SUPFAM" id="SSF81383">
    <property type="entry name" value="F-box domain"/>
    <property type="match status" value="1"/>
</dbReference>
<dbReference type="PANTHER" id="PTHR31672">
    <property type="entry name" value="BNACNNG10540D PROTEIN"/>
    <property type="match status" value="1"/>
</dbReference>
<name>A0A072TQ88_MEDTR</name>
<reference evidence="2 4" key="2">
    <citation type="journal article" date="2014" name="BMC Genomics">
        <title>An improved genome release (version Mt4.0) for the model legume Medicago truncatula.</title>
        <authorList>
            <person name="Tang H."/>
            <person name="Krishnakumar V."/>
            <person name="Bidwell S."/>
            <person name="Rosen B."/>
            <person name="Chan A."/>
            <person name="Zhou S."/>
            <person name="Gentzbittel L."/>
            <person name="Childs K.L."/>
            <person name="Yandell M."/>
            <person name="Gundlach H."/>
            <person name="Mayer K.F."/>
            <person name="Schwartz D.C."/>
            <person name="Town C.D."/>
        </authorList>
    </citation>
    <scope>GENOME REANNOTATION</scope>
    <source>
        <strain evidence="2">A17</strain>
        <strain evidence="3 4">cv. Jemalong A17</strain>
    </source>
</reference>
<dbReference type="EnsemblPlants" id="KEH19003">
    <property type="protein sequence ID" value="KEH19003"/>
    <property type="gene ID" value="MTR_8g033140"/>
</dbReference>
<dbReference type="PANTHER" id="PTHR31672:SF13">
    <property type="entry name" value="F-BOX PROTEIN CPR30-LIKE"/>
    <property type="match status" value="1"/>
</dbReference>
<dbReference type="InterPro" id="IPR006527">
    <property type="entry name" value="F-box-assoc_dom_typ1"/>
</dbReference>
<protein>
    <submittedName>
        <fullName evidence="2">F-box protein interaction domain protein</fullName>
    </submittedName>
</protein>
<proteinExistence type="predicted"/>
<feature type="domain" description="F-box associated beta-propeller type 1" evidence="1">
    <location>
        <begin position="127"/>
        <end position="380"/>
    </location>
</feature>
<reference evidence="2 4" key="1">
    <citation type="journal article" date="2011" name="Nature">
        <title>The Medicago genome provides insight into the evolution of rhizobial symbioses.</title>
        <authorList>
            <person name="Young N.D."/>
            <person name="Debelle F."/>
            <person name="Oldroyd G.E."/>
            <person name="Geurts R."/>
            <person name="Cannon S.B."/>
            <person name="Udvardi M.K."/>
            <person name="Benedito V.A."/>
            <person name="Mayer K.F."/>
            <person name="Gouzy J."/>
            <person name="Schoof H."/>
            <person name="Van de Peer Y."/>
            <person name="Proost S."/>
            <person name="Cook D.R."/>
            <person name="Meyers B.C."/>
            <person name="Spannagl M."/>
            <person name="Cheung F."/>
            <person name="De Mita S."/>
            <person name="Krishnakumar V."/>
            <person name="Gundlach H."/>
            <person name="Zhou S."/>
            <person name="Mudge J."/>
            <person name="Bharti A.K."/>
            <person name="Murray J.D."/>
            <person name="Naoumkina M.A."/>
            <person name="Rosen B."/>
            <person name="Silverstein K.A."/>
            <person name="Tang H."/>
            <person name="Rombauts S."/>
            <person name="Zhao P.X."/>
            <person name="Zhou P."/>
            <person name="Barbe V."/>
            <person name="Bardou P."/>
            <person name="Bechner M."/>
            <person name="Bellec A."/>
            <person name="Berger A."/>
            <person name="Berges H."/>
            <person name="Bidwell S."/>
            <person name="Bisseling T."/>
            <person name="Choisne N."/>
            <person name="Couloux A."/>
            <person name="Denny R."/>
            <person name="Deshpande S."/>
            <person name="Dai X."/>
            <person name="Doyle J.J."/>
            <person name="Dudez A.M."/>
            <person name="Farmer A.D."/>
            <person name="Fouteau S."/>
            <person name="Franken C."/>
            <person name="Gibelin C."/>
            <person name="Gish J."/>
            <person name="Goldstein S."/>
            <person name="Gonzalez A.J."/>
            <person name="Green P.J."/>
            <person name="Hallab A."/>
            <person name="Hartog M."/>
            <person name="Hua A."/>
            <person name="Humphray S.J."/>
            <person name="Jeong D.H."/>
            <person name="Jing Y."/>
            <person name="Jocker A."/>
            <person name="Kenton S.M."/>
            <person name="Kim D.J."/>
            <person name="Klee K."/>
            <person name="Lai H."/>
            <person name="Lang C."/>
            <person name="Lin S."/>
            <person name="Macmil S.L."/>
            <person name="Magdelenat G."/>
            <person name="Matthews L."/>
            <person name="McCorrison J."/>
            <person name="Monaghan E.L."/>
            <person name="Mun J.H."/>
            <person name="Najar F.Z."/>
            <person name="Nicholson C."/>
            <person name="Noirot C."/>
            <person name="O'Bleness M."/>
            <person name="Paule C.R."/>
            <person name="Poulain J."/>
            <person name="Prion F."/>
            <person name="Qin B."/>
            <person name="Qu C."/>
            <person name="Retzel E.F."/>
            <person name="Riddle C."/>
            <person name="Sallet E."/>
            <person name="Samain S."/>
            <person name="Samson N."/>
            <person name="Sanders I."/>
            <person name="Saurat O."/>
            <person name="Scarpelli C."/>
            <person name="Schiex T."/>
            <person name="Segurens B."/>
            <person name="Severin A.J."/>
            <person name="Sherrier D.J."/>
            <person name="Shi R."/>
            <person name="Sims S."/>
            <person name="Singer S.R."/>
            <person name="Sinharoy S."/>
            <person name="Sterck L."/>
            <person name="Viollet A."/>
            <person name="Wang B.B."/>
            <person name="Wang K."/>
            <person name="Wang M."/>
            <person name="Wang X."/>
            <person name="Warfsmann J."/>
            <person name="Weissenbach J."/>
            <person name="White D.D."/>
            <person name="White J.D."/>
            <person name="Wiley G.B."/>
            <person name="Wincker P."/>
            <person name="Xing Y."/>
            <person name="Yang L."/>
            <person name="Yao Z."/>
            <person name="Ying F."/>
            <person name="Zhai J."/>
            <person name="Zhou L."/>
            <person name="Zuber A."/>
            <person name="Denarie J."/>
            <person name="Dixon R.A."/>
            <person name="May G.D."/>
            <person name="Schwartz D.C."/>
            <person name="Rogers J."/>
            <person name="Quetier F."/>
            <person name="Town C.D."/>
            <person name="Roe B.A."/>
        </authorList>
    </citation>
    <scope>NUCLEOTIDE SEQUENCE [LARGE SCALE GENOMIC DNA]</scope>
    <source>
        <strain evidence="2">A17</strain>
        <strain evidence="3 4">cv. Jemalong A17</strain>
    </source>
</reference>
<dbReference type="OrthoDB" id="1429268at2759"/>
<dbReference type="Proteomes" id="UP000002051">
    <property type="component" value="Chromosome 8"/>
</dbReference>
<keyword evidence="4" id="KW-1185">Reference proteome</keyword>
<evidence type="ECO:0000313" key="3">
    <source>
        <dbReference type="EnsemblPlants" id="KEH19003"/>
    </source>
</evidence>
<accession>A0A072TQ88</accession>
<dbReference type="InterPro" id="IPR036047">
    <property type="entry name" value="F-box-like_dom_sf"/>
</dbReference>
<evidence type="ECO:0000313" key="4">
    <source>
        <dbReference type="Proteomes" id="UP000002051"/>
    </source>
</evidence>
<dbReference type="STRING" id="3880.A0A072TQ88"/>
<dbReference type="AlphaFoldDB" id="A0A072TQ88"/>
<dbReference type="InterPro" id="IPR050796">
    <property type="entry name" value="SCF_F-box_component"/>
</dbReference>
<organism evidence="2 4">
    <name type="scientific">Medicago truncatula</name>
    <name type="common">Barrel medic</name>
    <name type="synonym">Medicago tribuloides</name>
    <dbReference type="NCBI Taxonomy" id="3880"/>
    <lineage>
        <taxon>Eukaryota</taxon>
        <taxon>Viridiplantae</taxon>
        <taxon>Streptophyta</taxon>
        <taxon>Embryophyta</taxon>
        <taxon>Tracheophyta</taxon>
        <taxon>Spermatophyta</taxon>
        <taxon>Magnoliopsida</taxon>
        <taxon>eudicotyledons</taxon>
        <taxon>Gunneridae</taxon>
        <taxon>Pentapetalae</taxon>
        <taxon>rosids</taxon>
        <taxon>fabids</taxon>
        <taxon>Fabales</taxon>
        <taxon>Fabaceae</taxon>
        <taxon>Papilionoideae</taxon>
        <taxon>50 kb inversion clade</taxon>
        <taxon>NPAAA clade</taxon>
        <taxon>Hologalegina</taxon>
        <taxon>IRL clade</taxon>
        <taxon>Trifolieae</taxon>
        <taxon>Medicago</taxon>
    </lineage>
</organism>
<dbReference type="HOGENOM" id="CLU_027176_5_0_1"/>
<dbReference type="Pfam" id="PF07734">
    <property type="entry name" value="FBA_1"/>
    <property type="match status" value="1"/>
</dbReference>
<reference evidence="3" key="3">
    <citation type="submission" date="2015-04" db="UniProtKB">
        <authorList>
            <consortium name="EnsemblPlants"/>
        </authorList>
    </citation>
    <scope>IDENTIFICATION</scope>
    <source>
        <strain evidence="3">cv. Jemalong A17</strain>
    </source>
</reference>
<dbReference type="NCBIfam" id="TIGR01640">
    <property type="entry name" value="F_box_assoc_1"/>
    <property type="match status" value="1"/>
</dbReference>
<gene>
    <name evidence="3" type="primary">25500987</name>
    <name evidence="2" type="ordered locus">MTR_8g033140</name>
</gene>
<evidence type="ECO:0000259" key="1">
    <source>
        <dbReference type="Pfam" id="PF07734"/>
    </source>
</evidence>
<dbReference type="EMBL" id="CM001224">
    <property type="protein sequence ID" value="KEH19003.1"/>
    <property type="molecule type" value="Genomic_DNA"/>
</dbReference>